<name>A0A2H0V6R0_9BACT</name>
<proteinExistence type="predicted"/>
<protein>
    <submittedName>
        <fullName evidence="1">Uncharacterized protein</fullName>
    </submittedName>
</protein>
<organism evidence="1 2">
    <name type="scientific">Candidatus Falkowbacteria bacterium CG10_big_fil_rev_8_21_14_0_10_37_6</name>
    <dbReference type="NCBI Taxonomy" id="1974563"/>
    <lineage>
        <taxon>Bacteria</taxon>
        <taxon>Candidatus Falkowiibacteriota</taxon>
    </lineage>
</organism>
<dbReference type="AlphaFoldDB" id="A0A2H0V6R0"/>
<evidence type="ECO:0000313" key="2">
    <source>
        <dbReference type="Proteomes" id="UP000228614"/>
    </source>
</evidence>
<feature type="non-terminal residue" evidence="1">
    <location>
        <position position="1"/>
    </location>
</feature>
<dbReference type="Proteomes" id="UP000228614">
    <property type="component" value="Unassembled WGS sequence"/>
</dbReference>
<dbReference type="EMBL" id="PFAN01000118">
    <property type="protein sequence ID" value="PIR94765.1"/>
    <property type="molecule type" value="Genomic_DNA"/>
</dbReference>
<sequence>GLKKEFYLFIINKTGADVYMESKRAIKKGTRIVAAKMLKDRKDFIQNEIFTKIPSNMASRFPSFSLTNSRAIIEITANFNFCVRKTEWNGNNFQVTIGREEN</sequence>
<evidence type="ECO:0000313" key="1">
    <source>
        <dbReference type="EMBL" id="PIR94765.1"/>
    </source>
</evidence>
<reference evidence="2" key="1">
    <citation type="submission" date="2017-09" db="EMBL/GenBank/DDBJ databases">
        <title>Depth-based differentiation of microbial function through sediment-hosted aquifers and enrichment of novel symbionts in the deep terrestrial subsurface.</title>
        <authorList>
            <person name="Probst A.J."/>
            <person name="Ladd B."/>
            <person name="Jarett J.K."/>
            <person name="Geller-Mcgrath D.E."/>
            <person name="Sieber C.M.K."/>
            <person name="Emerson J.B."/>
            <person name="Anantharaman K."/>
            <person name="Thomas B.C."/>
            <person name="Malmstrom R."/>
            <person name="Stieglmeier M."/>
            <person name="Klingl A."/>
            <person name="Woyke T."/>
            <person name="Ryan C.M."/>
            <person name="Banfield J.F."/>
        </authorList>
    </citation>
    <scope>NUCLEOTIDE SEQUENCE [LARGE SCALE GENOMIC DNA]</scope>
</reference>
<accession>A0A2H0V6R0</accession>
<gene>
    <name evidence="1" type="ORF">COT95_02410</name>
</gene>
<comment type="caution">
    <text evidence="1">The sequence shown here is derived from an EMBL/GenBank/DDBJ whole genome shotgun (WGS) entry which is preliminary data.</text>
</comment>